<dbReference type="InterPro" id="IPR029787">
    <property type="entry name" value="Nucleotide_cyclase"/>
</dbReference>
<dbReference type="PANTHER" id="PTHR45138">
    <property type="entry name" value="REGULATORY COMPONENTS OF SENSORY TRANSDUCTION SYSTEM"/>
    <property type="match status" value="1"/>
</dbReference>
<accession>L0A583</accession>
<dbReference type="PROSITE" id="PS50887">
    <property type="entry name" value="GGDEF"/>
    <property type="match status" value="1"/>
</dbReference>
<name>L0A583_DEIPD</name>
<dbReference type="CDD" id="cd01949">
    <property type="entry name" value="GGDEF"/>
    <property type="match status" value="1"/>
</dbReference>
<dbReference type="eggNOG" id="COG3706">
    <property type="taxonomic scope" value="Bacteria"/>
</dbReference>
<dbReference type="HOGENOM" id="CLU_684615_0_0_0"/>
<dbReference type="PANTHER" id="PTHR45138:SF9">
    <property type="entry name" value="DIGUANYLATE CYCLASE DGCM-RELATED"/>
    <property type="match status" value="1"/>
</dbReference>
<evidence type="ECO:0000256" key="1">
    <source>
        <dbReference type="SAM" id="Phobius"/>
    </source>
</evidence>
<protein>
    <submittedName>
        <fullName evidence="3">Diguanylate cyclase (GGDEF) domain-containing protein</fullName>
    </submittedName>
</protein>
<feature type="transmembrane region" description="Helical" evidence="1">
    <location>
        <begin position="189"/>
        <end position="209"/>
    </location>
</feature>
<dbReference type="SMART" id="SM00267">
    <property type="entry name" value="GGDEF"/>
    <property type="match status" value="1"/>
</dbReference>
<sequence>MPLPVPRTSHQRQQLAFLFFAVVVLCALVFFAARALNDGFGNSEAVTHQARTQLETPLRLQKLMQMSIMRVHHFHIRGHHDEAAHFERERQAVDSLFAEAFSARNGPDVRDLEMARGHWNEAVENARKVLALVAPTSVPLDRIHADIQQIDMAVMMASDAIGRVHERDRGQISRRAEEAAHHNRSLVRMVLGAFTLTLLAVSAAGITVYRSQVVFRELSARDGLTGLLNRREFHRQLQRQLAQNSRPGHACSLILLDIDHFKSVNDTYGHQFGDTVLQLISQCITREVRGGDLVARFGGEEIVVILPGATSNEAGVIAGRIHRAIASAACTAPDGSCVRLTVSIGIASFPEDAHTEDSLIRAADQAMYDAKSRGRNQVRRHAEWATFLHPSSGALSGPLPET</sequence>
<evidence type="ECO:0000313" key="4">
    <source>
        <dbReference type="Proteomes" id="UP000010467"/>
    </source>
</evidence>
<dbReference type="STRING" id="937777.Deipe_3620"/>
<dbReference type="KEGG" id="dpd:Deipe_3620"/>
<keyword evidence="1" id="KW-0472">Membrane</keyword>
<evidence type="ECO:0000259" key="2">
    <source>
        <dbReference type="PROSITE" id="PS50887"/>
    </source>
</evidence>
<dbReference type="PATRIC" id="fig|937777.3.peg.3632"/>
<dbReference type="SUPFAM" id="SSF55073">
    <property type="entry name" value="Nucleotide cyclase"/>
    <property type="match status" value="1"/>
</dbReference>
<keyword evidence="4" id="KW-1185">Reference proteome</keyword>
<dbReference type="AlphaFoldDB" id="L0A583"/>
<dbReference type="GO" id="GO:0052621">
    <property type="term" value="F:diguanylate cyclase activity"/>
    <property type="evidence" value="ECO:0007669"/>
    <property type="project" value="TreeGrafter"/>
</dbReference>
<dbReference type="InterPro" id="IPR000160">
    <property type="entry name" value="GGDEF_dom"/>
</dbReference>
<dbReference type="InterPro" id="IPR043128">
    <property type="entry name" value="Rev_trsase/Diguanyl_cyclase"/>
</dbReference>
<dbReference type="Pfam" id="PF00990">
    <property type="entry name" value="GGDEF"/>
    <property type="match status" value="1"/>
</dbReference>
<dbReference type="NCBIfam" id="TIGR00254">
    <property type="entry name" value="GGDEF"/>
    <property type="match status" value="1"/>
</dbReference>
<keyword evidence="1" id="KW-0812">Transmembrane</keyword>
<proteinExistence type="predicted"/>
<gene>
    <name evidence="3" type="ordered locus">Deipe_3620</name>
</gene>
<organism evidence="3 4">
    <name type="scientific">Deinococcus peraridilitoris (strain DSM 19664 / LMG 22246 / CIP 109416 / KR-200)</name>
    <dbReference type="NCBI Taxonomy" id="937777"/>
    <lineage>
        <taxon>Bacteria</taxon>
        <taxon>Thermotogati</taxon>
        <taxon>Deinococcota</taxon>
        <taxon>Deinococci</taxon>
        <taxon>Deinococcales</taxon>
        <taxon>Deinococcaceae</taxon>
        <taxon>Deinococcus</taxon>
    </lineage>
</organism>
<feature type="domain" description="GGDEF" evidence="2">
    <location>
        <begin position="249"/>
        <end position="383"/>
    </location>
</feature>
<dbReference type="Proteomes" id="UP000010467">
    <property type="component" value="Chromosome"/>
</dbReference>
<reference evidence="4" key="1">
    <citation type="submission" date="2012-03" db="EMBL/GenBank/DDBJ databases">
        <title>Complete sequence of chromosome of Deinococcus peraridilitoris DSM 19664.</title>
        <authorList>
            <person name="Lucas S."/>
            <person name="Copeland A."/>
            <person name="Lapidus A."/>
            <person name="Glavina del Rio T."/>
            <person name="Dalin E."/>
            <person name="Tice H."/>
            <person name="Bruce D."/>
            <person name="Goodwin L."/>
            <person name="Pitluck S."/>
            <person name="Peters L."/>
            <person name="Mikhailova N."/>
            <person name="Lu M."/>
            <person name="Kyrpides N."/>
            <person name="Mavromatis K."/>
            <person name="Ivanova N."/>
            <person name="Brettin T."/>
            <person name="Detter J.C."/>
            <person name="Han C."/>
            <person name="Larimer F."/>
            <person name="Land M."/>
            <person name="Hauser L."/>
            <person name="Markowitz V."/>
            <person name="Cheng J.-F."/>
            <person name="Hugenholtz P."/>
            <person name="Woyke T."/>
            <person name="Wu D."/>
            <person name="Pukall R."/>
            <person name="Steenblock K."/>
            <person name="Brambilla E."/>
            <person name="Klenk H.-P."/>
            <person name="Eisen J.A."/>
        </authorList>
    </citation>
    <scope>NUCLEOTIDE SEQUENCE [LARGE SCALE GENOMIC DNA]</scope>
    <source>
        <strain evidence="4">DSM 19664 / LMG 22246 / CIP 109416 / KR-200</strain>
    </source>
</reference>
<dbReference type="Gene3D" id="3.30.70.270">
    <property type="match status" value="1"/>
</dbReference>
<evidence type="ECO:0000313" key="3">
    <source>
        <dbReference type="EMBL" id="AFZ69048.1"/>
    </source>
</evidence>
<dbReference type="FunFam" id="3.30.70.270:FF:000001">
    <property type="entry name" value="Diguanylate cyclase domain protein"/>
    <property type="match status" value="1"/>
</dbReference>
<feature type="transmembrane region" description="Helical" evidence="1">
    <location>
        <begin position="15"/>
        <end position="33"/>
    </location>
</feature>
<keyword evidence="1" id="KW-1133">Transmembrane helix</keyword>
<dbReference type="EMBL" id="CP003382">
    <property type="protein sequence ID" value="AFZ69048.1"/>
    <property type="molecule type" value="Genomic_DNA"/>
</dbReference>
<dbReference type="InterPro" id="IPR050469">
    <property type="entry name" value="Diguanylate_Cyclase"/>
</dbReference>